<evidence type="ECO:0000313" key="2">
    <source>
        <dbReference type="Proteomes" id="UP000322659"/>
    </source>
</evidence>
<dbReference type="Proteomes" id="UP000322659">
    <property type="component" value="Unassembled WGS sequence"/>
</dbReference>
<protein>
    <submittedName>
        <fullName evidence="1">Uncharacterized protein</fullName>
    </submittedName>
</protein>
<accession>A0ABY3K635</accession>
<proteinExistence type="predicted"/>
<comment type="caution">
    <text evidence="1">The sequence shown here is derived from an EMBL/GenBank/DDBJ whole genome shotgun (WGS) entry which is preliminary data.</text>
</comment>
<organism evidence="1 2">
    <name type="scientific">Brachyspira aalborgi</name>
    <dbReference type="NCBI Taxonomy" id="29522"/>
    <lineage>
        <taxon>Bacteria</taxon>
        <taxon>Pseudomonadati</taxon>
        <taxon>Spirochaetota</taxon>
        <taxon>Spirochaetia</taxon>
        <taxon>Brachyspirales</taxon>
        <taxon>Brachyspiraceae</taxon>
        <taxon>Brachyspira</taxon>
    </lineage>
</organism>
<evidence type="ECO:0000313" key="1">
    <source>
        <dbReference type="EMBL" id="TXJ30683.1"/>
    </source>
</evidence>
<sequence length="88" mass="10656">MTSKTINHIVWWIPFTKLRNDFRNYLRFKYLPYIPCLDIGLVKSFRKCIKEDKNFLSKYINLIKNFDYDSVKILNDIVAKVCNYNNII</sequence>
<gene>
    <name evidence="1" type="ORF">EPJ71_12140</name>
</gene>
<dbReference type="EMBL" id="SAXZ01000015">
    <property type="protein sequence ID" value="TXJ30683.1"/>
    <property type="molecule type" value="Genomic_DNA"/>
</dbReference>
<keyword evidence="2" id="KW-1185">Reference proteome</keyword>
<name>A0ABY3K635_9SPIR</name>
<dbReference type="RefSeq" id="WP_021959464.1">
    <property type="nucleotide sequence ID" value="NZ_SAXZ01000015.1"/>
</dbReference>
<reference evidence="1 2" key="1">
    <citation type="journal article" date="1992" name="Lakartidningen">
        <title>[Penicillin V and not amoxicillin is the first choice preparation in acute otitis].</title>
        <authorList>
            <person name="Kamme C."/>
            <person name="Lundgren K."/>
            <person name="Prellner K."/>
        </authorList>
    </citation>
    <scope>NUCLEOTIDE SEQUENCE [LARGE SCALE GENOMIC DNA]</scope>
    <source>
        <strain evidence="1 2">PC5099IV</strain>
    </source>
</reference>